<feature type="repeat" description="PPR" evidence="2">
    <location>
        <begin position="357"/>
        <end position="391"/>
    </location>
</feature>
<gene>
    <name evidence="3" type="ORF">MKW98_017842</name>
</gene>
<sequence>MGSVGAWKWCMSLISSCKNYKQFKSIHAIFITSGFHHNTYAISKLISFISLYSHGNLSYASLLFQKTQAPNAFIYNTLIRAYSSSSQPHLSIHYFHLMLNDSKNDKSINTNLVVPDYHTFPFVLIACAKLNLLSDGKKIHTWILKNGLASSDRHLQTALLRFYLDCSGLIQAHMVFDEIPIRDVIQWNVLINGYLRLGNDSKALTLFREMSISGVEPDEFCVATGLTACAHLGALQQGIWIHEYIQRKEEFIEDVFVGTALVDMYAKCGCIDKAVEVFEKIQNRNVFSWAAIIGGLAVHGFAEDAIHCLERMVNEDGIKPDGVVLLGILTACTHAGLEKQGWFLLENMEAKYRFVPKHEHYSCMVDLLCRLGHLDEAVKLIRKMPMKPLASVWGALLSACRGHGNVELAELAVEELVKLENENGVKEDGTYVQLSNIYLGARRSDDAHRIRKMISDKGIKRTPGCSVVEVDGVVNEFVAGDVSHPSQLEIHSTLGLLSIHTSEDSLTWLLGKESNFGSALLRLVYSNL</sequence>
<dbReference type="InterPro" id="IPR002885">
    <property type="entry name" value="PPR_rpt"/>
</dbReference>
<dbReference type="GO" id="GO:0003723">
    <property type="term" value="F:RNA binding"/>
    <property type="evidence" value="ECO:0007669"/>
    <property type="project" value="InterPro"/>
</dbReference>
<keyword evidence="1" id="KW-0677">Repeat</keyword>
<dbReference type="NCBIfam" id="TIGR00756">
    <property type="entry name" value="PPR"/>
    <property type="match status" value="5"/>
</dbReference>
<dbReference type="Pfam" id="PF13041">
    <property type="entry name" value="PPR_2"/>
    <property type="match status" value="1"/>
</dbReference>
<dbReference type="FunFam" id="1.25.40.10:FF:001394">
    <property type="entry name" value="Pentatricopeptide repeat-containing protein At3g28660"/>
    <property type="match status" value="1"/>
</dbReference>
<dbReference type="PANTHER" id="PTHR47926:SF537">
    <property type="entry name" value="PENTACOTRIPEPTIDE-REPEAT REGION OF PRORP DOMAIN-CONTAINING PROTEIN"/>
    <property type="match status" value="1"/>
</dbReference>
<dbReference type="AlphaFoldDB" id="A0AAD4TEV9"/>
<accession>A0AAD4TEV9</accession>
<dbReference type="InterPro" id="IPR046960">
    <property type="entry name" value="PPR_At4g14850-like_plant"/>
</dbReference>
<keyword evidence="4" id="KW-1185">Reference proteome</keyword>
<dbReference type="Proteomes" id="UP001202328">
    <property type="component" value="Unassembled WGS sequence"/>
</dbReference>
<dbReference type="PANTHER" id="PTHR47926">
    <property type="entry name" value="PENTATRICOPEPTIDE REPEAT-CONTAINING PROTEIN"/>
    <property type="match status" value="1"/>
</dbReference>
<dbReference type="Pfam" id="PF01535">
    <property type="entry name" value="PPR"/>
    <property type="match status" value="3"/>
</dbReference>
<dbReference type="EMBL" id="JAJJMB010002020">
    <property type="protein sequence ID" value="KAI3954018.1"/>
    <property type="molecule type" value="Genomic_DNA"/>
</dbReference>
<evidence type="ECO:0000313" key="3">
    <source>
        <dbReference type="EMBL" id="KAI3954018.1"/>
    </source>
</evidence>
<organism evidence="3 4">
    <name type="scientific">Papaver atlanticum</name>
    <dbReference type="NCBI Taxonomy" id="357466"/>
    <lineage>
        <taxon>Eukaryota</taxon>
        <taxon>Viridiplantae</taxon>
        <taxon>Streptophyta</taxon>
        <taxon>Embryophyta</taxon>
        <taxon>Tracheophyta</taxon>
        <taxon>Spermatophyta</taxon>
        <taxon>Magnoliopsida</taxon>
        <taxon>Ranunculales</taxon>
        <taxon>Papaveraceae</taxon>
        <taxon>Papaveroideae</taxon>
        <taxon>Papaver</taxon>
    </lineage>
</organism>
<dbReference type="Pfam" id="PF20431">
    <property type="entry name" value="E_motif"/>
    <property type="match status" value="1"/>
</dbReference>
<evidence type="ECO:0000256" key="2">
    <source>
        <dbReference type="PROSITE-ProRule" id="PRU00708"/>
    </source>
</evidence>
<feature type="repeat" description="PPR" evidence="2">
    <location>
        <begin position="183"/>
        <end position="217"/>
    </location>
</feature>
<evidence type="ECO:0000256" key="1">
    <source>
        <dbReference type="ARBA" id="ARBA00022737"/>
    </source>
</evidence>
<proteinExistence type="predicted"/>
<evidence type="ECO:0000313" key="4">
    <source>
        <dbReference type="Proteomes" id="UP001202328"/>
    </source>
</evidence>
<dbReference type="GO" id="GO:0009451">
    <property type="term" value="P:RNA modification"/>
    <property type="evidence" value="ECO:0007669"/>
    <property type="project" value="InterPro"/>
</dbReference>
<protein>
    <submittedName>
        <fullName evidence="3">Uncharacterized protein</fullName>
    </submittedName>
</protein>
<name>A0AAD4TEV9_9MAGN</name>
<dbReference type="Pfam" id="PF12854">
    <property type="entry name" value="PPR_1"/>
    <property type="match status" value="1"/>
</dbReference>
<reference evidence="3" key="1">
    <citation type="submission" date="2022-04" db="EMBL/GenBank/DDBJ databases">
        <title>A functionally conserved STORR gene fusion in Papaver species that diverged 16.8 million years ago.</title>
        <authorList>
            <person name="Catania T."/>
        </authorList>
    </citation>
    <scope>NUCLEOTIDE SEQUENCE</scope>
    <source>
        <strain evidence="3">S-188037</strain>
    </source>
</reference>
<feature type="repeat" description="PPR" evidence="2">
    <location>
        <begin position="254"/>
        <end position="288"/>
    </location>
</feature>
<dbReference type="InterPro" id="IPR046848">
    <property type="entry name" value="E_motif"/>
</dbReference>
<dbReference type="Gene3D" id="1.25.40.10">
    <property type="entry name" value="Tetratricopeptide repeat domain"/>
    <property type="match status" value="2"/>
</dbReference>
<dbReference type="FunFam" id="1.25.40.10:FF:001236">
    <property type="entry name" value="Pentatricopeptide repeat-containing protein At3g28660"/>
    <property type="match status" value="1"/>
</dbReference>
<dbReference type="PROSITE" id="PS51375">
    <property type="entry name" value="PPR"/>
    <property type="match status" value="3"/>
</dbReference>
<comment type="caution">
    <text evidence="3">The sequence shown here is derived from an EMBL/GenBank/DDBJ whole genome shotgun (WGS) entry which is preliminary data.</text>
</comment>
<dbReference type="InterPro" id="IPR011990">
    <property type="entry name" value="TPR-like_helical_dom_sf"/>
</dbReference>